<feature type="region of interest" description="Disordered" evidence="1">
    <location>
        <begin position="311"/>
        <end position="384"/>
    </location>
</feature>
<name>A0A6C0H6F8_9ZZZZ</name>
<dbReference type="EMBL" id="MN739889">
    <property type="protein sequence ID" value="QHT76138.1"/>
    <property type="molecule type" value="Genomic_DNA"/>
</dbReference>
<proteinExistence type="predicted"/>
<evidence type="ECO:0000256" key="1">
    <source>
        <dbReference type="SAM" id="MobiDB-lite"/>
    </source>
</evidence>
<feature type="transmembrane region" description="Helical" evidence="2">
    <location>
        <begin position="5"/>
        <end position="27"/>
    </location>
</feature>
<sequence>MIDLYLFNTVINMIWYIFTILFVLYRFTSFFSYIYNFLRFCANLWTWVTWGWNEIVAFIRRRQGYIRIDPENPQDTEHLLPERNKLQGKNSWWTRIRQGSINLYQKAYTWMFGRPHPQHRPQTTDIPLYHSEYFARGDENGRSGISSNTSKTQEERHFDHQLSQLYSESTFSFSPTRPTNDSYYSPFIPTHTHSLQTTTNTVISHTQDHLDEQYTRKVGKPVYQSVALFPPDNHSNGSGQVSYEPLDISLHDPLLSSSIFHSIPLDLPQNEPKHHFNNVNSSMLFNSDFFKKTLNPKTSSVQAISCVTVSAQKDDSNEQTSTDTSKNDLESEHSGHTTLTPIQIKKSEPPSKRLKHISQSFVPKGPIHPLSDSFDDELEQNPYI</sequence>
<feature type="compositionally biased region" description="Acidic residues" evidence="1">
    <location>
        <begin position="373"/>
        <end position="384"/>
    </location>
</feature>
<evidence type="ECO:0000313" key="3">
    <source>
        <dbReference type="EMBL" id="QHT76138.1"/>
    </source>
</evidence>
<keyword evidence="2" id="KW-0472">Membrane</keyword>
<keyword evidence="2" id="KW-0812">Transmembrane</keyword>
<keyword evidence="2" id="KW-1133">Transmembrane helix</keyword>
<organism evidence="3">
    <name type="scientific">viral metagenome</name>
    <dbReference type="NCBI Taxonomy" id="1070528"/>
    <lineage>
        <taxon>unclassified sequences</taxon>
        <taxon>metagenomes</taxon>
        <taxon>organismal metagenomes</taxon>
    </lineage>
</organism>
<feature type="compositionally biased region" description="Basic and acidic residues" evidence="1">
    <location>
        <begin position="325"/>
        <end position="335"/>
    </location>
</feature>
<dbReference type="AlphaFoldDB" id="A0A6C0H6F8"/>
<accession>A0A6C0H6F8</accession>
<reference evidence="3" key="1">
    <citation type="journal article" date="2020" name="Nature">
        <title>Giant virus diversity and host interactions through global metagenomics.</title>
        <authorList>
            <person name="Schulz F."/>
            <person name="Roux S."/>
            <person name="Paez-Espino D."/>
            <person name="Jungbluth S."/>
            <person name="Walsh D.A."/>
            <person name="Denef V.J."/>
            <person name="McMahon K.D."/>
            <person name="Konstantinidis K.T."/>
            <person name="Eloe-Fadrosh E.A."/>
            <person name="Kyrpides N.C."/>
            <person name="Woyke T."/>
        </authorList>
    </citation>
    <scope>NUCLEOTIDE SEQUENCE</scope>
    <source>
        <strain evidence="3">GVMAG-M-3300023179-73</strain>
    </source>
</reference>
<evidence type="ECO:0000256" key="2">
    <source>
        <dbReference type="SAM" id="Phobius"/>
    </source>
</evidence>
<protein>
    <submittedName>
        <fullName evidence="3">Uncharacterized protein</fullName>
    </submittedName>
</protein>